<organism evidence="4 5">
    <name type="scientific">Prymnesium parvum</name>
    <name type="common">Toxic golden alga</name>
    <dbReference type="NCBI Taxonomy" id="97485"/>
    <lineage>
        <taxon>Eukaryota</taxon>
        <taxon>Haptista</taxon>
        <taxon>Haptophyta</taxon>
        <taxon>Prymnesiophyceae</taxon>
        <taxon>Prymnesiales</taxon>
        <taxon>Prymnesiaceae</taxon>
        <taxon>Prymnesium</taxon>
    </lineage>
</organism>
<dbReference type="InterPro" id="IPR004843">
    <property type="entry name" value="Calcineurin-like_PHP"/>
</dbReference>
<dbReference type="InterPro" id="IPR019734">
    <property type="entry name" value="TPR_rpt"/>
</dbReference>
<dbReference type="PANTHER" id="PTHR36492">
    <property type="match status" value="1"/>
</dbReference>
<evidence type="ECO:0000313" key="4">
    <source>
        <dbReference type="EMBL" id="KAL1499147.1"/>
    </source>
</evidence>
<dbReference type="InterPro" id="IPR011990">
    <property type="entry name" value="TPR-like_helical_dom_sf"/>
</dbReference>
<feature type="domain" description="Calcineurin-like phosphoesterase" evidence="3">
    <location>
        <begin position="503"/>
        <end position="730"/>
    </location>
</feature>
<feature type="compositionally biased region" description="Basic and acidic residues" evidence="2">
    <location>
        <begin position="145"/>
        <end position="162"/>
    </location>
</feature>
<dbReference type="SUPFAM" id="SSF48452">
    <property type="entry name" value="TPR-like"/>
    <property type="match status" value="2"/>
</dbReference>
<dbReference type="EMBL" id="JBGBPQ010000026">
    <property type="protein sequence ID" value="KAL1499147.1"/>
    <property type="molecule type" value="Genomic_DNA"/>
</dbReference>
<proteinExistence type="predicted"/>
<dbReference type="PROSITE" id="PS50005">
    <property type="entry name" value="TPR"/>
    <property type="match status" value="1"/>
</dbReference>
<dbReference type="GO" id="GO:0016787">
    <property type="term" value="F:hydrolase activity"/>
    <property type="evidence" value="ECO:0007669"/>
    <property type="project" value="InterPro"/>
</dbReference>
<dbReference type="InterPro" id="IPR029052">
    <property type="entry name" value="Metallo-depent_PP-like"/>
</dbReference>
<keyword evidence="5" id="KW-1185">Reference proteome</keyword>
<feature type="repeat" description="TPR" evidence="1">
    <location>
        <begin position="363"/>
        <end position="396"/>
    </location>
</feature>
<evidence type="ECO:0000256" key="2">
    <source>
        <dbReference type="SAM" id="MobiDB-lite"/>
    </source>
</evidence>
<reference evidence="4 5" key="1">
    <citation type="journal article" date="2024" name="Science">
        <title>Giant polyketide synthase enzymes in the biosynthesis of giant marine polyether toxins.</title>
        <authorList>
            <person name="Fallon T.R."/>
            <person name="Shende V.V."/>
            <person name="Wierzbicki I.H."/>
            <person name="Pendleton A.L."/>
            <person name="Watervoot N.F."/>
            <person name="Auber R.P."/>
            <person name="Gonzalez D.J."/>
            <person name="Wisecaver J.H."/>
            <person name="Moore B.S."/>
        </authorList>
    </citation>
    <scope>NUCLEOTIDE SEQUENCE [LARGE SCALE GENOMIC DNA]</scope>
    <source>
        <strain evidence="4 5">12B1</strain>
    </source>
</reference>
<dbReference type="SMART" id="SM00028">
    <property type="entry name" value="TPR"/>
    <property type="match status" value="6"/>
</dbReference>
<name>A0AB34II19_PRYPA</name>
<dbReference type="Proteomes" id="UP001515480">
    <property type="component" value="Unassembled WGS sequence"/>
</dbReference>
<accession>A0AB34II19</accession>
<dbReference type="CDD" id="cd00838">
    <property type="entry name" value="MPP_superfamily"/>
    <property type="match status" value="1"/>
</dbReference>
<gene>
    <name evidence="4" type="ORF">AB1Y20_013658</name>
</gene>
<keyword evidence="1" id="KW-0802">TPR repeat</keyword>
<dbReference type="SUPFAM" id="SSF56300">
    <property type="entry name" value="Metallo-dependent phosphatases"/>
    <property type="match status" value="1"/>
</dbReference>
<dbReference type="Gene3D" id="3.60.21.10">
    <property type="match status" value="1"/>
</dbReference>
<dbReference type="InterPro" id="IPR052963">
    <property type="entry name" value="Pantetheine_PDE"/>
</dbReference>
<evidence type="ECO:0000313" key="5">
    <source>
        <dbReference type="Proteomes" id="UP001515480"/>
    </source>
</evidence>
<protein>
    <recommendedName>
        <fullName evidence="3">Calcineurin-like phosphoesterase domain-containing protein</fullName>
    </recommendedName>
</protein>
<dbReference type="Pfam" id="PF00149">
    <property type="entry name" value="Metallophos"/>
    <property type="match status" value="1"/>
</dbReference>
<dbReference type="PANTHER" id="PTHR36492:SF2">
    <property type="entry name" value="[ACYL-CARRIER-PROTEIN] PHOSPHODIESTERASE PPTH"/>
    <property type="match status" value="1"/>
</dbReference>
<comment type="caution">
    <text evidence="4">The sequence shown here is derived from an EMBL/GenBank/DDBJ whole genome shotgun (WGS) entry which is preliminary data.</text>
</comment>
<feature type="region of interest" description="Disordered" evidence="2">
    <location>
        <begin position="131"/>
        <end position="163"/>
    </location>
</feature>
<evidence type="ECO:0000256" key="1">
    <source>
        <dbReference type="PROSITE-ProRule" id="PRU00339"/>
    </source>
</evidence>
<dbReference type="Gene3D" id="1.25.40.10">
    <property type="entry name" value="Tetratricopeptide repeat domain"/>
    <property type="match status" value="2"/>
</dbReference>
<sequence length="770" mass="84846">MERVLAIQADCLADDIPVFPHMAAWSEAQLIAFFESGGVEAPPSADPPPDMREHLLSQLAAGTYSDAAALESARSSADGCEANGREALEAHEDVDMLGDELLEDALDVDGDERLEAATLDAPMASVRVTTAPPRATAEEEEEVEEKEKEREKEVEVEKAKEKEEEDGVAGWSVRQLKEFLHARGVDTSPFSEKRELIAEARRQRAAAAAAAAAPPPPPSAAAARLLRKLEEIKRSGDEAYRAKDMAKAERHYSSALSRAAEAEAPLPAVLLAALFSNRSGTRMMLNRHEEALQDGRMALKHRPAWARAYSRVGAALVALRRLDEAKAVYEEGLRHAAGAAELHDGLADVLGRMGAGAGSSEEAKAAKEKGNAFFKEGKLEEAYSAYSAAIRCAPKDEALYSNRSATLARLERFDEALADAKRAVALQPSWGKAYSRAGLAALKGGDEEAAYWFYANGLLRDPSNRELINGRDSTLQALFSVQSQRNRKRVERFTRDASRPAARIFAVSDVHYDHPGAKEWAAGLSKTAYKDDAIIVAGDVGDTYTAVKYCLKAFRACFRRVFYVPGNHDMWIRPKGQHSDEPSMFADSVQKLLSLWQLCDELDVDTGPVQLSSKVTVVPLDAWYHFSFDHHDPRPGSTKFDKWCKWPMHYDSVWEFMTGLNDARIEIAQKYASPPLGDGMHVITFSHFLPRKELPLPGVYEMAKASGCLRTEEQLRRLKSKCHIFGHTHINTQSEYDGVTYMQNAMGYGIAPGTKLCVIHDGGKFKSYMA</sequence>
<evidence type="ECO:0000259" key="3">
    <source>
        <dbReference type="Pfam" id="PF00149"/>
    </source>
</evidence>
<dbReference type="AlphaFoldDB" id="A0AB34II19"/>